<evidence type="ECO:0000313" key="2">
    <source>
        <dbReference type="Proteomes" id="UP000808914"/>
    </source>
</evidence>
<gene>
    <name evidence="1" type="ORF">JOD45_003252</name>
</gene>
<dbReference type="Proteomes" id="UP000808914">
    <property type="component" value="Unassembled WGS sequence"/>
</dbReference>
<protein>
    <submittedName>
        <fullName evidence="1">Uncharacterized protein</fullName>
    </submittedName>
</protein>
<dbReference type="EMBL" id="JAFBER010000039">
    <property type="protein sequence ID" value="MBM7647017.1"/>
    <property type="molecule type" value="Genomic_DNA"/>
</dbReference>
<comment type="caution">
    <text evidence="1">The sequence shown here is derived from an EMBL/GenBank/DDBJ whole genome shotgun (WGS) entry which is preliminary data.</text>
</comment>
<reference evidence="1 2" key="1">
    <citation type="submission" date="2021-01" db="EMBL/GenBank/DDBJ databases">
        <title>Genomic Encyclopedia of Type Strains, Phase IV (KMG-IV): sequencing the most valuable type-strain genomes for metagenomic binning, comparative biology and taxonomic classification.</title>
        <authorList>
            <person name="Goeker M."/>
        </authorList>
    </citation>
    <scope>NUCLEOTIDE SEQUENCE [LARGE SCALE GENOMIC DNA]</scope>
    <source>
        <strain evidence="1 2">DSM 28236</strain>
    </source>
</reference>
<keyword evidence="2" id="KW-1185">Reference proteome</keyword>
<evidence type="ECO:0000313" key="1">
    <source>
        <dbReference type="EMBL" id="MBM7647017.1"/>
    </source>
</evidence>
<dbReference type="RefSeq" id="WP_205004882.1">
    <property type="nucleotide sequence ID" value="NZ_JAFBER010000039.1"/>
</dbReference>
<sequence length="108" mass="12457">MDLMTNIIKKVENTYGIQITCDPNQKSIFKGYDAQLKKEVIVSLECLIDNDLKDPIYLLWYLEQNAVDSAAILLDEQRLQKVKFVKQINLKPANTKKCILCEGHFKLP</sequence>
<organism evidence="1 2">
    <name type="scientific">Scopulibacillus daqui</name>
    <dbReference type="NCBI Taxonomy" id="1469162"/>
    <lineage>
        <taxon>Bacteria</taxon>
        <taxon>Bacillati</taxon>
        <taxon>Bacillota</taxon>
        <taxon>Bacilli</taxon>
        <taxon>Bacillales</taxon>
        <taxon>Sporolactobacillaceae</taxon>
        <taxon>Scopulibacillus</taxon>
    </lineage>
</organism>
<accession>A0ABS2Q679</accession>
<name>A0ABS2Q679_9BACL</name>
<proteinExistence type="predicted"/>